<keyword evidence="6 8" id="KW-0520">NAD</keyword>
<dbReference type="RefSeq" id="WP_193799334.1">
    <property type="nucleotide sequence ID" value="NZ_JADEWC010000001.1"/>
</dbReference>
<keyword evidence="1 8" id="KW-0813">Transport</keyword>
<sequence length="159" mass="17476">MPLLTTGKTFIRDLEKTGALAVYAPLEGGFEGRYQRRLRTNGYHSISISARGLGDLSAYLMGVHGVRPAHLGKKNIGQEGAVGPTYFVPPIALSQVENLPPKSKGLVLWIIEGFVLSRQEKEYLANLSKIEPKIKVVLELGGERYFRWQPLSEAISAVA</sequence>
<keyword evidence="10" id="KW-1185">Reference proteome</keyword>
<reference evidence="9 10" key="1">
    <citation type="submission" date="2020-10" db="EMBL/GenBank/DDBJ databases">
        <authorList>
            <person name="Castelo-Branco R."/>
            <person name="Eusebio N."/>
            <person name="Adriana R."/>
            <person name="Vieira A."/>
            <person name="Brugerolle De Fraissinette N."/>
            <person name="Rezende De Castro R."/>
            <person name="Schneider M.P."/>
            <person name="Vasconcelos V."/>
            <person name="Leao P.N."/>
        </authorList>
    </citation>
    <scope>NUCLEOTIDE SEQUENCE [LARGE SCALE GENOMIC DNA]</scope>
    <source>
        <strain evidence="9 10">LEGE 03274</strain>
    </source>
</reference>
<keyword evidence="2 8" id="KW-0874">Quinone</keyword>
<evidence type="ECO:0000313" key="10">
    <source>
        <dbReference type="Proteomes" id="UP000654604"/>
    </source>
</evidence>
<evidence type="ECO:0000256" key="6">
    <source>
        <dbReference type="ARBA" id="ARBA00023027"/>
    </source>
</evidence>
<evidence type="ECO:0000256" key="3">
    <source>
        <dbReference type="ARBA" id="ARBA00022857"/>
    </source>
</evidence>
<dbReference type="EMBL" id="JADEWC010000001">
    <property type="protein sequence ID" value="MBE9221134.1"/>
    <property type="molecule type" value="Genomic_DNA"/>
</dbReference>
<dbReference type="Proteomes" id="UP000654604">
    <property type="component" value="Unassembled WGS sequence"/>
</dbReference>
<accession>A0ABR9V2S8</accession>
<keyword evidence="8" id="KW-0793">Thylakoid</keyword>
<comment type="subunit">
    <text evidence="8">NDH-1 can be composed of about 15 different subunits; different subcomplexes with different compositions have been identified which probably have different functions.</text>
</comment>
<protein>
    <recommendedName>
        <fullName evidence="8">NAD(P)H-quinone oxidoreductase subunit N</fullName>
        <ecNumber evidence="8">7.1.1.-</ecNumber>
    </recommendedName>
    <alternativeName>
        <fullName evidence="8">NAD(P)H dehydrogenase I subunit N</fullName>
        <shortName evidence="8">NDH-1 subunit N</shortName>
        <shortName evidence="8">NDH-N</shortName>
    </alternativeName>
</protein>
<dbReference type="Pfam" id="PF11909">
    <property type="entry name" value="NdhN"/>
    <property type="match status" value="1"/>
</dbReference>
<dbReference type="InterPro" id="IPR020874">
    <property type="entry name" value="NAD(P)H-quinone_OxRdtase_su_N"/>
</dbReference>
<dbReference type="EC" id="7.1.1.-" evidence="8"/>
<comment type="similarity">
    <text evidence="8">Belongs to the complex I NdhN subunit family.</text>
</comment>
<comment type="function">
    <text evidence="8">NDH-1 shuttles electrons from an unknown electron donor, via FMN and iron-sulfur (Fe-S) centers, to quinones in the respiratory and/or the photosynthetic chain. The immediate electron acceptor for the enzyme in this species is believed to be plastoquinone. Couples the redox reaction to proton translocation, and thus conserves the redox energy in a proton gradient. Cyanobacterial NDH-1 also plays a role in inorganic carbon-concentration.</text>
</comment>
<proteinExistence type="inferred from homology"/>
<evidence type="ECO:0000256" key="8">
    <source>
        <dbReference type="HAMAP-Rule" id="MF_01353"/>
    </source>
</evidence>
<evidence type="ECO:0000256" key="2">
    <source>
        <dbReference type="ARBA" id="ARBA00022719"/>
    </source>
</evidence>
<keyword evidence="5 8" id="KW-1278">Translocase</keyword>
<comment type="catalytic activity">
    <reaction evidence="8">
        <text>a plastoquinone + NADPH + (n+1) H(+)(in) = a plastoquinol + NADP(+) + n H(+)(out)</text>
        <dbReference type="Rhea" id="RHEA:42612"/>
        <dbReference type="Rhea" id="RHEA-COMP:9561"/>
        <dbReference type="Rhea" id="RHEA-COMP:9562"/>
        <dbReference type="ChEBI" id="CHEBI:15378"/>
        <dbReference type="ChEBI" id="CHEBI:17757"/>
        <dbReference type="ChEBI" id="CHEBI:57783"/>
        <dbReference type="ChEBI" id="CHEBI:58349"/>
        <dbReference type="ChEBI" id="CHEBI:62192"/>
    </reaction>
</comment>
<comment type="subcellular location">
    <subcellularLocation>
        <location evidence="8">Cellular thylakoid membrane</location>
        <topology evidence="8">Peripheral membrane protein</topology>
        <orientation evidence="8">Cytoplasmic side</orientation>
    </subcellularLocation>
</comment>
<evidence type="ECO:0000256" key="4">
    <source>
        <dbReference type="ARBA" id="ARBA00022957"/>
    </source>
</evidence>
<comment type="caution">
    <text evidence="9">The sequence shown here is derived from an EMBL/GenBank/DDBJ whole genome shotgun (WGS) entry which is preliminary data.</text>
</comment>
<dbReference type="PANTHER" id="PTHR35515:SF1">
    <property type="entry name" value="NAD(P)H-QUINONE OXIDOREDUCTASE SUBUNIT N, CHLOROPLASTIC"/>
    <property type="match status" value="1"/>
</dbReference>
<keyword evidence="4 8" id="KW-0618">Plastoquinone</keyword>
<organism evidence="9 10">
    <name type="scientific">Cyanobacterium stanieri LEGE 03274</name>
    <dbReference type="NCBI Taxonomy" id="1828756"/>
    <lineage>
        <taxon>Bacteria</taxon>
        <taxon>Bacillati</taxon>
        <taxon>Cyanobacteriota</taxon>
        <taxon>Cyanophyceae</taxon>
        <taxon>Oscillatoriophycideae</taxon>
        <taxon>Chroococcales</taxon>
        <taxon>Geminocystaceae</taxon>
        <taxon>Cyanobacterium</taxon>
    </lineage>
</organism>
<dbReference type="HAMAP" id="MF_01353">
    <property type="entry name" value="NDH1_NDH1N"/>
    <property type="match status" value="1"/>
</dbReference>
<dbReference type="PANTHER" id="PTHR35515">
    <property type="entry name" value="NAD(P)H-QUINONE OXIDOREDUCTASE SUBUNIT N, CHLOROPLASTIC"/>
    <property type="match status" value="1"/>
</dbReference>
<evidence type="ECO:0000256" key="5">
    <source>
        <dbReference type="ARBA" id="ARBA00022967"/>
    </source>
</evidence>
<evidence type="ECO:0000313" key="9">
    <source>
        <dbReference type="EMBL" id="MBE9221134.1"/>
    </source>
</evidence>
<keyword evidence="3 8" id="KW-0521">NADP</keyword>
<name>A0ABR9V2S8_9CHRO</name>
<evidence type="ECO:0000256" key="1">
    <source>
        <dbReference type="ARBA" id="ARBA00022448"/>
    </source>
</evidence>
<comment type="catalytic activity">
    <reaction evidence="8">
        <text>a plastoquinone + NADH + (n+1) H(+)(in) = a plastoquinol + NAD(+) + n H(+)(out)</text>
        <dbReference type="Rhea" id="RHEA:42608"/>
        <dbReference type="Rhea" id="RHEA-COMP:9561"/>
        <dbReference type="Rhea" id="RHEA-COMP:9562"/>
        <dbReference type="ChEBI" id="CHEBI:15378"/>
        <dbReference type="ChEBI" id="CHEBI:17757"/>
        <dbReference type="ChEBI" id="CHEBI:57540"/>
        <dbReference type="ChEBI" id="CHEBI:57945"/>
        <dbReference type="ChEBI" id="CHEBI:62192"/>
    </reaction>
</comment>
<keyword evidence="7 8" id="KW-0472">Membrane</keyword>
<evidence type="ECO:0000256" key="7">
    <source>
        <dbReference type="ARBA" id="ARBA00023136"/>
    </source>
</evidence>
<gene>
    <name evidence="8" type="primary">ndhN</name>
    <name evidence="9" type="ORF">IQ215_00340</name>
</gene>